<feature type="region of interest" description="Disordered" evidence="7">
    <location>
        <begin position="445"/>
        <end position="466"/>
    </location>
</feature>
<dbReference type="Gene3D" id="2.30.30.40">
    <property type="entry name" value="SH3 Domains"/>
    <property type="match status" value="1"/>
</dbReference>
<feature type="compositionally biased region" description="Low complexity" evidence="7">
    <location>
        <begin position="625"/>
        <end position="639"/>
    </location>
</feature>
<evidence type="ECO:0000256" key="7">
    <source>
        <dbReference type="SAM" id="MobiDB-lite"/>
    </source>
</evidence>
<feature type="region of interest" description="Disordered" evidence="7">
    <location>
        <begin position="534"/>
        <end position="716"/>
    </location>
</feature>
<keyword evidence="4 8" id="KW-1133">Transmembrane helix</keyword>
<proteinExistence type="predicted"/>
<keyword evidence="11" id="KW-1185">Reference proteome</keyword>
<evidence type="ECO:0000313" key="10">
    <source>
        <dbReference type="EMBL" id="KAK7432676.1"/>
    </source>
</evidence>
<dbReference type="InterPro" id="IPR051694">
    <property type="entry name" value="Immunoregulatory_rcpt-like"/>
</dbReference>
<dbReference type="SMART" id="SM00326">
    <property type="entry name" value="SH3"/>
    <property type="match status" value="1"/>
</dbReference>
<dbReference type="InterPro" id="IPR001452">
    <property type="entry name" value="SH3_domain"/>
</dbReference>
<keyword evidence="3 8" id="KW-0812">Transmembrane</keyword>
<evidence type="ECO:0000256" key="2">
    <source>
        <dbReference type="ARBA" id="ARBA00022443"/>
    </source>
</evidence>
<protein>
    <recommendedName>
        <fullName evidence="9">SH3 domain-containing protein</fullName>
    </recommendedName>
</protein>
<comment type="subcellular location">
    <subcellularLocation>
        <location evidence="1">Membrane</location>
        <topology evidence="1">Single-pass membrane protein</topology>
    </subcellularLocation>
</comment>
<feature type="compositionally biased region" description="Low complexity" evidence="7">
    <location>
        <begin position="456"/>
        <end position="466"/>
    </location>
</feature>
<name>A0ABR1IIS4_9HYPO</name>
<evidence type="ECO:0000313" key="11">
    <source>
        <dbReference type="Proteomes" id="UP001498421"/>
    </source>
</evidence>
<feature type="domain" description="SH3" evidence="9">
    <location>
        <begin position="480"/>
        <end position="541"/>
    </location>
</feature>
<keyword evidence="5 8" id="KW-0472">Membrane</keyword>
<feature type="compositionally biased region" description="Basic and acidic residues" evidence="7">
    <location>
        <begin position="87"/>
        <end position="131"/>
    </location>
</feature>
<feature type="region of interest" description="Disordered" evidence="7">
    <location>
        <begin position="319"/>
        <end position="349"/>
    </location>
</feature>
<dbReference type="CDD" id="cd11854">
    <property type="entry name" value="SH3_Fus1p"/>
    <property type="match status" value="1"/>
</dbReference>
<evidence type="ECO:0000256" key="5">
    <source>
        <dbReference type="ARBA" id="ARBA00023136"/>
    </source>
</evidence>
<evidence type="ECO:0000256" key="6">
    <source>
        <dbReference type="PROSITE-ProRule" id="PRU00192"/>
    </source>
</evidence>
<dbReference type="Proteomes" id="UP001498421">
    <property type="component" value="Unassembled WGS sequence"/>
</dbReference>
<feature type="compositionally biased region" description="Polar residues" evidence="7">
    <location>
        <begin position="153"/>
        <end position="163"/>
    </location>
</feature>
<dbReference type="PROSITE" id="PS50002">
    <property type="entry name" value="SH3"/>
    <property type="match status" value="1"/>
</dbReference>
<evidence type="ECO:0000256" key="3">
    <source>
        <dbReference type="ARBA" id="ARBA00022692"/>
    </source>
</evidence>
<reference evidence="10 11" key="1">
    <citation type="journal article" date="2025" name="Microbiol. Resour. Announc.">
        <title>Draft genome sequences for Neonectria magnoliae and Neonectria punicea, canker pathogens of Liriodendron tulipifera and Acer saccharum in West Virginia.</title>
        <authorList>
            <person name="Petronek H.M."/>
            <person name="Kasson M.T."/>
            <person name="Metheny A.M."/>
            <person name="Stauder C.M."/>
            <person name="Lovett B."/>
            <person name="Lynch S.C."/>
            <person name="Garnas J.R."/>
            <person name="Kasson L.R."/>
            <person name="Stajich J.E."/>
        </authorList>
    </citation>
    <scope>NUCLEOTIDE SEQUENCE [LARGE SCALE GENOMIC DNA]</scope>
    <source>
        <strain evidence="10 11">NRRL 64651</strain>
    </source>
</reference>
<feature type="compositionally biased region" description="Pro residues" evidence="7">
    <location>
        <begin position="552"/>
        <end position="571"/>
    </location>
</feature>
<evidence type="ECO:0000259" key="9">
    <source>
        <dbReference type="PROSITE" id="PS50002"/>
    </source>
</evidence>
<feature type="transmembrane region" description="Helical" evidence="8">
    <location>
        <begin position="219"/>
        <end position="241"/>
    </location>
</feature>
<dbReference type="EMBL" id="JAZAVK010000004">
    <property type="protein sequence ID" value="KAK7432676.1"/>
    <property type="molecule type" value="Genomic_DNA"/>
</dbReference>
<gene>
    <name evidence="10" type="ORF">QQZ08_000886</name>
</gene>
<feature type="compositionally biased region" description="Pro residues" evidence="7">
    <location>
        <begin position="640"/>
        <end position="650"/>
    </location>
</feature>
<feature type="compositionally biased region" description="Basic and acidic residues" evidence="7">
    <location>
        <begin position="54"/>
        <end position="76"/>
    </location>
</feature>
<accession>A0ABR1IIS4</accession>
<dbReference type="SUPFAM" id="SSF50044">
    <property type="entry name" value="SH3-domain"/>
    <property type="match status" value="1"/>
</dbReference>
<evidence type="ECO:0000256" key="1">
    <source>
        <dbReference type="ARBA" id="ARBA00004167"/>
    </source>
</evidence>
<feature type="region of interest" description="Disordered" evidence="7">
    <location>
        <begin position="51"/>
        <end position="163"/>
    </location>
</feature>
<dbReference type="PANTHER" id="PTHR15549">
    <property type="entry name" value="PAIRED IMMUNOGLOBULIN-LIKE TYPE 2 RECEPTOR"/>
    <property type="match status" value="1"/>
</dbReference>
<evidence type="ECO:0000256" key="8">
    <source>
        <dbReference type="SAM" id="Phobius"/>
    </source>
</evidence>
<sequence length="716" mass="73474">MAAAHGHLHRRAGVKHQVVERNAVVKTVYVTASATFEGGVAGYSTVGKAVKATKAVDKDSDASEEKDSDEKDEVKTTAKPKATNTAKAEKKETTEEKKVVKTTQEKEKEKTKTEAKEKTKTTEADETETTKRAKTTNTSKAQAKTTSIEEDTSSVPSAIINPTDTDSVESVLAKATGQASVSTALETSAAETAASTLSSTSASAEASTSNGSSSAGTKAGIAFGVLGGIFVVGLLVFFLFSRRRKQAESQRLKDDDEKLHGPINPAVVVAASTAPRTDPKAPRISLRPVTQFLPNWNPEKRTSKGAAMALAVPGAAAGGAMTSRAAPGGSAWDRPSTAQSADPANPFGVQAERLPTPIIEESIHERTATPGSAMESDAVRAVSPVSSISTMSPASGPLTANGSPVVAGGAAGASAALLARKTSMRKDGPKKLDLTLPNAPLAAVPPSPAGTEFSMSSAAPGASDAPSQGAAAIAAAGGPVNSSVYRVQLDFKPTLDDELGLTAGDLVRMLHEYDDGWALCIRLDRSQQGVVPRTCLSTRPVKPRPAQGGLRPGPPVNPSGPPRGPMAPPGQRPMTPQGMQRPMTPQGMQAQGRPGSPAGRPMTPNGGRSQSPMGRPMNHPGRPAGRPMSPGPRSQSPGPRQGPPAGPPMSPGSRSQSPGPRQGSPGGRSQSPSGANRRNSPPGPSPMNPSQAPRQAPPIGPPTGPVGRKPVPGQAY</sequence>
<dbReference type="InterPro" id="IPR036028">
    <property type="entry name" value="SH3-like_dom_sf"/>
</dbReference>
<evidence type="ECO:0000256" key="4">
    <source>
        <dbReference type="ARBA" id="ARBA00022989"/>
    </source>
</evidence>
<comment type="caution">
    <text evidence="10">The sequence shown here is derived from an EMBL/GenBank/DDBJ whole genome shotgun (WGS) entry which is preliminary data.</text>
</comment>
<feature type="compositionally biased region" description="Low complexity" evidence="7">
    <location>
        <begin position="77"/>
        <end position="86"/>
    </location>
</feature>
<keyword evidence="2 6" id="KW-0728">SH3 domain</keyword>
<dbReference type="Pfam" id="PF14604">
    <property type="entry name" value="SH3_9"/>
    <property type="match status" value="1"/>
</dbReference>
<feature type="compositionally biased region" description="Pro residues" evidence="7">
    <location>
        <begin position="695"/>
        <end position="704"/>
    </location>
</feature>
<feature type="compositionally biased region" description="Low complexity" evidence="7">
    <location>
        <begin position="651"/>
        <end position="680"/>
    </location>
</feature>
<organism evidence="10 11">
    <name type="scientific">Neonectria magnoliae</name>
    <dbReference type="NCBI Taxonomy" id="2732573"/>
    <lineage>
        <taxon>Eukaryota</taxon>
        <taxon>Fungi</taxon>
        <taxon>Dikarya</taxon>
        <taxon>Ascomycota</taxon>
        <taxon>Pezizomycotina</taxon>
        <taxon>Sordariomycetes</taxon>
        <taxon>Hypocreomycetidae</taxon>
        <taxon>Hypocreales</taxon>
        <taxon>Nectriaceae</taxon>
        <taxon>Neonectria</taxon>
    </lineage>
</organism>
<dbReference type="InterPro" id="IPR035521">
    <property type="entry name" value="Fus1_SH3"/>
</dbReference>